<keyword evidence="3" id="KW-1185">Reference proteome</keyword>
<dbReference type="OrthoDB" id="7553920at2759"/>
<comment type="caution">
    <text evidence="2">The sequence shown here is derived from an EMBL/GenBank/DDBJ whole genome shotgun (WGS) entry which is preliminary data.</text>
</comment>
<gene>
    <name evidence="2" type="ORF">RF55_4211</name>
</gene>
<reference evidence="2 3" key="1">
    <citation type="submission" date="2015-04" db="EMBL/GenBank/DDBJ databases">
        <title>Lasius niger genome sequencing.</title>
        <authorList>
            <person name="Konorov E.A."/>
            <person name="Nikitin M.A."/>
            <person name="Kirill M.V."/>
            <person name="Chang P."/>
        </authorList>
    </citation>
    <scope>NUCLEOTIDE SEQUENCE [LARGE SCALE GENOMIC DNA]</scope>
    <source>
        <tissue evidence="2">Whole</tissue>
    </source>
</reference>
<keyword evidence="2" id="KW-0675">Receptor</keyword>
<accession>A0A0J7KZ97</accession>
<name>A0A0J7KZ97_LASNI</name>
<evidence type="ECO:0000313" key="3">
    <source>
        <dbReference type="Proteomes" id="UP000036403"/>
    </source>
</evidence>
<keyword evidence="1" id="KW-1133">Transmembrane helix</keyword>
<evidence type="ECO:0000313" key="2">
    <source>
        <dbReference type="EMBL" id="KMQ95564.1"/>
    </source>
</evidence>
<feature type="transmembrane region" description="Helical" evidence="1">
    <location>
        <begin position="28"/>
        <end position="50"/>
    </location>
</feature>
<dbReference type="PaxDb" id="67767-A0A0J7KZ97"/>
<proteinExistence type="predicted"/>
<feature type="transmembrane region" description="Helical" evidence="1">
    <location>
        <begin position="87"/>
        <end position="112"/>
    </location>
</feature>
<dbReference type="EMBL" id="LBMM01001909">
    <property type="protein sequence ID" value="KMQ95564.1"/>
    <property type="molecule type" value="Genomic_DNA"/>
</dbReference>
<keyword evidence="1" id="KW-0812">Transmembrane</keyword>
<dbReference type="AlphaFoldDB" id="A0A0J7KZ97"/>
<keyword evidence="1" id="KW-0472">Membrane</keyword>
<organism evidence="2 3">
    <name type="scientific">Lasius niger</name>
    <name type="common">Black garden ant</name>
    <dbReference type="NCBI Taxonomy" id="67767"/>
    <lineage>
        <taxon>Eukaryota</taxon>
        <taxon>Metazoa</taxon>
        <taxon>Ecdysozoa</taxon>
        <taxon>Arthropoda</taxon>
        <taxon>Hexapoda</taxon>
        <taxon>Insecta</taxon>
        <taxon>Pterygota</taxon>
        <taxon>Neoptera</taxon>
        <taxon>Endopterygota</taxon>
        <taxon>Hymenoptera</taxon>
        <taxon>Apocrita</taxon>
        <taxon>Aculeata</taxon>
        <taxon>Formicoidea</taxon>
        <taxon>Formicidae</taxon>
        <taxon>Formicinae</taxon>
        <taxon>Lasius</taxon>
        <taxon>Lasius</taxon>
    </lineage>
</organism>
<protein>
    <submittedName>
        <fullName evidence="2">Odorant receptor 2a</fullName>
    </submittedName>
</protein>
<dbReference type="Proteomes" id="UP000036403">
    <property type="component" value="Unassembled WGS sequence"/>
</dbReference>
<sequence length="113" mass="12599">MTEDWSYCDDSGVVLHETARKAKLSSRICNGLIILHTIAALAYVIGILLADADVTDRTTELPLMMKMEYPFVIDTLRKYRLVLATQFVFVMACSLGAGLFNAVFLTLVTCIYI</sequence>
<evidence type="ECO:0000256" key="1">
    <source>
        <dbReference type="SAM" id="Phobius"/>
    </source>
</evidence>